<sequence length="133" mass="15809">MNNKNSEGKNHEQQEEPMTEEEREFAEELDQKIQNAQQKLDQLGLTQSRLSWLQDTIKQRQEANPLTDEEKKEKFQQLADKAIDIPTIDRQGRKIFTLEEILNNYNNAWGFFKYRELPICWSNLKDTVIVHCL</sequence>
<feature type="compositionally biased region" description="Basic and acidic residues" evidence="1">
    <location>
        <begin position="1"/>
        <end position="14"/>
    </location>
</feature>
<gene>
    <name evidence="2" type="ORF">POCTA_138.1.T0460098</name>
</gene>
<comment type="caution">
    <text evidence="2">The sequence shown here is derived from an EMBL/GenBank/DDBJ whole genome shotgun (WGS) entry which is preliminary data.</text>
</comment>
<evidence type="ECO:0000256" key="1">
    <source>
        <dbReference type="SAM" id="MobiDB-lite"/>
    </source>
</evidence>
<evidence type="ECO:0000313" key="3">
    <source>
        <dbReference type="Proteomes" id="UP000683925"/>
    </source>
</evidence>
<feature type="region of interest" description="Disordered" evidence="1">
    <location>
        <begin position="1"/>
        <end position="29"/>
    </location>
</feature>
<dbReference type="Proteomes" id="UP000683925">
    <property type="component" value="Unassembled WGS sequence"/>
</dbReference>
<evidence type="ECO:0000313" key="2">
    <source>
        <dbReference type="EMBL" id="CAD8165065.1"/>
    </source>
</evidence>
<proteinExistence type="predicted"/>
<dbReference type="EMBL" id="CAJJDP010000046">
    <property type="protein sequence ID" value="CAD8165065.1"/>
    <property type="molecule type" value="Genomic_DNA"/>
</dbReference>
<organism evidence="2 3">
    <name type="scientific">Paramecium octaurelia</name>
    <dbReference type="NCBI Taxonomy" id="43137"/>
    <lineage>
        <taxon>Eukaryota</taxon>
        <taxon>Sar</taxon>
        <taxon>Alveolata</taxon>
        <taxon>Ciliophora</taxon>
        <taxon>Intramacronucleata</taxon>
        <taxon>Oligohymenophorea</taxon>
        <taxon>Peniculida</taxon>
        <taxon>Parameciidae</taxon>
        <taxon>Paramecium</taxon>
    </lineage>
</organism>
<feature type="compositionally biased region" description="Acidic residues" evidence="1">
    <location>
        <begin position="15"/>
        <end position="28"/>
    </location>
</feature>
<dbReference type="OrthoDB" id="300791at2759"/>
<name>A0A8S1UKV7_PAROT</name>
<keyword evidence="3" id="KW-1185">Reference proteome</keyword>
<dbReference type="AlphaFoldDB" id="A0A8S1UKV7"/>
<protein>
    <submittedName>
        <fullName evidence="2">Uncharacterized protein</fullName>
    </submittedName>
</protein>
<reference evidence="2" key="1">
    <citation type="submission" date="2021-01" db="EMBL/GenBank/DDBJ databases">
        <authorList>
            <consortium name="Genoscope - CEA"/>
            <person name="William W."/>
        </authorList>
    </citation>
    <scope>NUCLEOTIDE SEQUENCE</scope>
</reference>
<accession>A0A8S1UKV7</accession>
<dbReference type="OMA" id="NSEDKNH"/>